<evidence type="ECO:0000256" key="3">
    <source>
        <dbReference type="ARBA" id="ARBA00022692"/>
    </source>
</evidence>
<feature type="transmembrane region" description="Helical" evidence="7">
    <location>
        <begin position="132"/>
        <end position="152"/>
    </location>
</feature>
<dbReference type="SUPFAM" id="SSF103473">
    <property type="entry name" value="MFS general substrate transporter"/>
    <property type="match status" value="1"/>
</dbReference>
<feature type="transmembrane region" description="Helical" evidence="7">
    <location>
        <begin position="293"/>
        <end position="310"/>
    </location>
</feature>
<keyword evidence="4 7" id="KW-1133">Transmembrane helix</keyword>
<feature type="transmembrane region" description="Helical" evidence="7">
    <location>
        <begin position="158"/>
        <end position="178"/>
    </location>
</feature>
<accession>A0A5M6BNB4</accession>
<evidence type="ECO:0000256" key="1">
    <source>
        <dbReference type="ARBA" id="ARBA00004127"/>
    </source>
</evidence>
<dbReference type="InterPro" id="IPR036259">
    <property type="entry name" value="MFS_trans_sf"/>
</dbReference>
<dbReference type="GO" id="GO:0015174">
    <property type="term" value="F:basic amino acid transmembrane transporter activity"/>
    <property type="evidence" value="ECO:0007669"/>
    <property type="project" value="TreeGrafter"/>
</dbReference>
<sequence length="594" mass="63476">MSAIVISTAPAYNERTPLLRSQSQSRRRQSSSSSSSYSSASSDSSSSDTLVRSPPLKDSISTLRFVIVCVGIWSSNFVFAFQSTAIPTLAPAIGSWFEHAELSAYLGSMFTLSNTAVIPLYGVLMDTLGRKFAMITGCFFFGFGTILCALSNNMYTLIAARIVAGLGGGGLLTVSSVILTDLVPLRDRGFYQGLMMTIFGAGSMLGGPISGWLADTYGWHWSFWVQIPVTIFCAVIVAIFLPVPPIPPTHKSLLKGLASLDWIGTFFLIGSITTLILGFSFHTSYLEPWSAPIVWGMLLASVVLGVAFFMTEARVARPVVPLELFRSSHLAATLGAGFLLSISNQAFLYQIPVYFSVIVNTSTAQAGLIMSICGGLGLALGSLGAGHYIRSGRSWKWLAPISLVAPVFGILTAAFWTPSWAWWTYWVTIFPCILGYSTFLCVQIVALISAVDSKIMPKATALLYTTRSLGGTLGVSVGGSIQLGALVSHLKARFGDLSNGNEVINAILHSKSAIRLLPPRLKNLALEAYANSLSVVFVVSSAIALITFISSFWIEYHEVHGVQKRSVKSTGGGVNDGGPYGEGLGAASLEGERV</sequence>
<keyword evidence="5 7" id="KW-0472">Membrane</keyword>
<dbReference type="EMBL" id="CP144059">
    <property type="protein sequence ID" value="WWD20929.1"/>
    <property type="molecule type" value="Genomic_DNA"/>
</dbReference>
<feature type="transmembrane region" description="Helical" evidence="7">
    <location>
        <begin position="262"/>
        <end position="281"/>
    </location>
</feature>
<feature type="compositionally biased region" description="Low complexity" evidence="6">
    <location>
        <begin position="20"/>
        <end position="47"/>
    </location>
</feature>
<keyword evidence="3 7" id="KW-0812">Transmembrane</keyword>
<evidence type="ECO:0000256" key="6">
    <source>
        <dbReference type="SAM" id="MobiDB-lite"/>
    </source>
</evidence>
<dbReference type="PANTHER" id="PTHR23501">
    <property type="entry name" value="MAJOR FACILITATOR SUPERFAMILY"/>
    <property type="match status" value="1"/>
</dbReference>
<feature type="transmembrane region" description="Helical" evidence="7">
    <location>
        <begin position="102"/>
        <end position="125"/>
    </location>
</feature>
<dbReference type="GO" id="GO:0012505">
    <property type="term" value="C:endomembrane system"/>
    <property type="evidence" value="ECO:0007669"/>
    <property type="project" value="UniProtKB-SubCell"/>
</dbReference>
<evidence type="ECO:0000256" key="2">
    <source>
        <dbReference type="ARBA" id="ARBA00022448"/>
    </source>
</evidence>
<protein>
    <submittedName>
        <fullName evidence="8">Uncharacterized protein</fullName>
    </submittedName>
</protein>
<gene>
    <name evidence="8" type="ORF">CI109_105407</name>
</gene>
<feature type="transmembrane region" description="Helical" evidence="7">
    <location>
        <begin position="363"/>
        <end position="385"/>
    </location>
</feature>
<dbReference type="OrthoDB" id="3437016at2759"/>
<name>A0A5M6BNB4_9TREE</name>
<keyword evidence="9" id="KW-1185">Reference proteome</keyword>
<feature type="region of interest" description="Disordered" evidence="6">
    <location>
        <begin position="15"/>
        <end position="53"/>
    </location>
</feature>
<evidence type="ECO:0000256" key="4">
    <source>
        <dbReference type="ARBA" id="ARBA00022989"/>
    </source>
</evidence>
<keyword evidence="2" id="KW-0813">Transport</keyword>
<dbReference type="Pfam" id="PF07690">
    <property type="entry name" value="MFS_1"/>
    <property type="match status" value="1"/>
</dbReference>
<feature type="transmembrane region" description="Helical" evidence="7">
    <location>
        <begin position="397"/>
        <end position="417"/>
    </location>
</feature>
<dbReference type="Proteomes" id="UP000322225">
    <property type="component" value="Chromosome 9"/>
</dbReference>
<evidence type="ECO:0000256" key="5">
    <source>
        <dbReference type="ARBA" id="ARBA00023136"/>
    </source>
</evidence>
<feature type="transmembrane region" description="Helical" evidence="7">
    <location>
        <begin position="528"/>
        <end position="554"/>
    </location>
</feature>
<feature type="transmembrane region" description="Helical" evidence="7">
    <location>
        <begin position="330"/>
        <end position="351"/>
    </location>
</feature>
<feature type="transmembrane region" description="Helical" evidence="7">
    <location>
        <begin position="190"/>
        <end position="209"/>
    </location>
</feature>
<feature type="compositionally biased region" description="Gly residues" evidence="6">
    <location>
        <begin position="570"/>
        <end position="584"/>
    </location>
</feature>
<feature type="transmembrane region" description="Helical" evidence="7">
    <location>
        <begin position="469"/>
        <end position="490"/>
    </location>
</feature>
<evidence type="ECO:0000313" key="9">
    <source>
        <dbReference type="Proteomes" id="UP000322225"/>
    </source>
</evidence>
<dbReference type="InterPro" id="IPR011701">
    <property type="entry name" value="MFS"/>
</dbReference>
<reference evidence="8" key="2">
    <citation type="submission" date="2024-01" db="EMBL/GenBank/DDBJ databases">
        <title>Comparative genomics of Cryptococcus and Kwoniella reveals pathogenesis evolution and contrasting modes of karyotype evolution via chromosome fusion or intercentromeric recombination.</title>
        <authorList>
            <person name="Coelho M.A."/>
            <person name="David-Palma M."/>
            <person name="Shea T."/>
            <person name="Bowers K."/>
            <person name="McGinley-Smith S."/>
            <person name="Mohammad A.W."/>
            <person name="Gnirke A."/>
            <person name="Yurkov A.M."/>
            <person name="Nowrousian M."/>
            <person name="Sun S."/>
            <person name="Cuomo C.A."/>
            <person name="Heitman J."/>
        </authorList>
    </citation>
    <scope>NUCLEOTIDE SEQUENCE</scope>
    <source>
        <strain evidence="8">CBS 12478</strain>
    </source>
</reference>
<comment type="subcellular location">
    <subcellularLocation>
        <location evidence="1">Endomembrane system</location>
        <topology evidence="1">Multi-pass membrane protein</topology>
    </subcellularLocation>
</comment>
<feature type="transmembrane region" description="Helical" evidence="7">
    <location>
        <begin position="221"/>
        <end position="241"/>
    </location>
</feature>
<dbReference type="GO" id="GO:0000329">
    <property type="term" value="C:fungal-type vacuole membrane"/>
    <property type="evidence" value="ECO:0007669"/>
    <property type="project" value="TreeGrafter"/>
</dbReference>
<dbReference type="RefSeq" id="XP_031857304.1">
    <property type="nucleotide sequence ID" value="XM_032008406.1"/>
</dbReference>
<dbReference type="GeneID" id="43592578"/>
<evidence type="ECO:0000256" key="7">
    <source>
        <dbReference type="SAM" id="Phobius"/>
    </source>
</evidence>
<dbReference type="PROSITE" id="PS50850">
    <property type="entry name" value="MFS"/>
    <property type="match status" value="1"/>
</dbReference>
<dbReference type="AlphaFoldDB" id="A0A5M6BNB4"/>
<reference evidence="8" key="1">
    <citation type="submission" date="2017-08" db="EMBL/GenBank/DDBJ databases">
        <authorList>
            <person name="Cuomo C."/>
            <person name="Billmyre B."/>
            <person name="Heitman J."/>
        </authorList>
    </citation>
    <scope>NUCLEOTIDE SEQUENCE</scope>
    <source>
        <strain evidence="8">CBS 12478</strain>
    </source>
</reference>
<evidence type="ECO:0000313" key="8">
    <source>
        <dbReference type="EMBL" id="WWD20929.1"/>
    </source>
</evidence>
<organism evidence="8 9">
    <name type="scientific">Kwoniella shandongensis</name>
    <dbReference type="NCBI Taxonomy" id="1734106"/>
    <lineage>
        <taxon>Eukaryota</taxon>
        <taxon>Fungi</taxon>
        <taxon>Dikarya</taxon>
        <taxon>Basidiomycota</taxon>
        <taxon>Agaricomycotina</taxon>
        <taxon>Tremellomycetes</taxon>
        <taxon>Tremellales</taxon>
        <taxon>Cryptococcaceae</taxon>
        <taxon>Kwoniella</taxon>
    </lineage>
</organism>
<feature type="region of interest" description="Disordered" evidence="6">
    <location>
        <begin position="567"/>
        <end position="594"/>
    </location>
</feature>
<dbReference type="Gene3D" id="1.20.1250.20">
    <property type="entry name" value="MFS general substrate transporter like domains"/>
    <property type="match status" value="2"/>
</dbReference>
<dbReference type="KEGG" id="ksn:43592578"/>
<feature type="transmembrane region" description="Helical" evidence="7">
    <location>
        <begin position="62"/>
        <end position="82"/>
    </location>
</feature>
<feature type="compositionally biased region" description="Low complexity" evidence="6">
    <location>
        <begin position="585"/>
        <end position="594"/>
    </location>
</feature>
<proteinExistence type="predicted"/>
<feature type="transmembrane region" description="Helical" evidence="7">
    <location>
        <begin position="423"/>
        <end position="448"/>
    </location>
</feature>
<dbReference type="PANTHER" id="PTHR23501:SF191">
    <property type="entry name" value="VACUOLAR BASIC AMINO ACID TRANSPORTER 4"/>
    <property type="match status" value="1"/>
</dbReference>
<dbReference type="InterPro" id="IPR020846">
    <property type="entry name" value="MFS_dom"/>
</dbReference>
<dbReference type="GO" id="GO:0005886">
    <property type="term" value="C:plasma membrane"/>
    <property type="evidence" value="ECO:0007669"/>
    <property type="project" value="TreeGrafter"/>
</dbReference>